<gene>
    <name evidence="2" type="ORF">AHA02nite_24790</name>
</gene>
<comment type="caution">
    <text evidence="2">The sequence shown here is derived from an EMBL/GenBank/DDBJ whole genome shotgun (WGS) entry which is preliminary data.</text>
</comment>
<reference evidence="2 3" key="1">
    <citation type="submission" date="2019-07" db="EMBL/GenBank/DDBJ databases">
        <title>Whole genome shotgun sequence of Alkalibacillus haloalkaliphilus NBRC 103110.</title>
        <authorList>
            <person name="Hosoyama A."/>
            <person name="Uohara A."/>
            <person name="Ohji S."/>
            <person name="Ichikawa N."/>
        </authorList>
    </citation>
    <scope>NUCLEOTIDE SEQUENCE [LARGE SCALE GENOMIC DNA]</scope>
    <source>
        <strain evidence="2 3">NBRC 103110</strain>
    </source>
</reference>
<dbReference type="Gene3D" id="3.90.1200.10">
    <property type="match status" value="1"/>
</dbReference>
<keyword evidence="3" id="KW-1185">Reference proteome</keyword>
<organism evidence="2 3">
    <name type="scientific">Alkalibacillus haloalkaliphilus</name>
    <dbReference type="NCBI Taxonomy" id="94136"/>
    <lineage>
        <taxon>Bacteria</taxon>
        <taxon>Bacillati</taxon>
        <taxon>Bacillota</taxon>
        <taxon>Bacilli</taxon>
        <taxon>Bacillales</taxon>
        <taxon>Bacillaceae</taxon>
        <taxon>Alkalibacillus</taxon>
    </lineage>
</organism>
<dbReference type="SUPFAM" id="SSF56112">
    <property type="entry name" value="Protein kinase-like (PK-like)"/>
    <property type="match status" value="1"/>
</dbReference>
<dbReference type="InterPro" id="IPR011009">
    <property type="entry name" value="Kinase-like_dom_sf"/>
</dbReference>
<evidence type="ECO:0000313" key="2">
    <source>
        <dbReference type="EMBL" id="GEN46703.1"/>
    </source>
</evidence>
<proteinExistence type="predicted"/>
<feature type="domain" description="Aminoglycoside phosphotransferase" evidence="1">
    <location>
        <begin position="246"/>
        <end position="348"/>
    </location>
</feature>
<protein>
    <recommendedName>
        <fullName evidence="1">Aminoglycoside phosphotransferase domain-containing protein</fullName>
    </recommendedName>
</protein>
<evidence type="ECO:0000259" key="1">
    <source>
        <dbReference type="Pfam" id="PF01636"/>
    </source>
</evidence>
<accession>A0A511W9F2</accession>
<sequence length="411" mass="48399">MLVNEQKEWTLPNTYFQPKHIAITEHINDYFCQTYNLETQVLRCAFVSNHYRAYEVEVLNGGDHKMFKRFEDFKQNLYNEELKLLSRISINNSTYPSWFKLGWRKSFEKRALSFTGTNTNHVNFEQIRSWEKSALHKVSTDNNAYYIKTVPQVFKHEPLIAQYLYHHHSDVVPPVVSVDPKSNEYIMQEVHGELLGYMKEKSYWIDALTSLATIQKHSTHQLNESKNLGCPSYEISSTLQHYLERTLNDLKASQVISENAYEKLSITQIEAKKLCQQLTSNQVPPALEHGDFFGGNIMVQDGKSIIYDWSDCTISHPFLSMTVIFDEIKETFSENVANDLLEQYLGHWTIFGCIDELKKEFMLVKKVAPLYYLTIYQQFIVPHFIDNWDQEQIINSYVEQWLSQFDLYKRR</sequence>
<name>A0A511W9F2_9BACI</name>
<dbReference type="EMBL" id="BJYA01000018">
    <property type="protein sequence ID" value="GEN46703.1"/>
    <property type="molecule type" value="Genomic_DNA"/>
</dbReference>
<dbReference type="RefSeq" id="WP_170236097.1">
    <property type="nucleotide sequence ID" value="NZ_BJYA01000018.1"/>
</dbReference>
<dbReference type="InterPro" id="IPR002575">
    <property type="entry name" value="Aminoglycoside_PTrfase"/>
</dbReference>
<dbReference type="Proteomes" id="UP000321440">
    <property type="component" value="Unassembled WGS sequence"/>
</dbReference>
<dbReference type="Pfam" id="PF01636">
    <property type="entry name" value="APH"/>
    <property type="match status" value="1"/>
</dbReference>
<evidence type="ECO:0000313" key="3">
    <source>
        <dbReference type="Proteomes" id="UP000321440"/>
    </source>
</evidence>
<dbReference type="AlphaFoldDB" id="A0A511W9F2"/>